<evidence type="ECO:0000313" key="11">
    <source>
        <dbReference type="Proteomes" id="UP000528734"/>
    </source>
</evidence>
<keyword evidence="8" id="KW-0449">Lipoprotein</keyword>
<dbReference type="GO" id="GO:0042597">
    <property type="term" value="C:periplasmic space"/>
    <property type="evidence" value="ECO:0007669"/>
    <property type="project" value="UniProtKB-SubCell"/>
</dbReference>
<dbReference type="RefSeq" id="WP_171712972.1">
    <property type="nucleotide sequence ID" value="NZ_JAAVLW010000009.1"/>
</dbReference>
<dbReference type="SUPFAM" id="SSF53850">
    <property type="entry name" value="Periplasmic binding protein-like II"/>
    <property type="match status" value="1"/>
</dbReference>
<keyword evidence="6" id="KW-0472">Membrane</keyword>
<evidence type="ECO:0000256" key="8">
    <source>
        <dbReference type="ARBA" id="ARBA00023288"/>
    </source>
</evidence>
<evidence type="ECO:0000256" key="3">
    <source>
        <dbReference type="ARBA" id="ARBA00022475"/>
    </source>
</evidence>
<evidence type="ECO:0000256" key="5">
    <source>
        <dbReference type="ARBA" id="ARBA00022764"/>
    </source>
</evidence>
<reference evidence="10 11" key="1">
    <citation type="submission" date="2020-03" db="EMBL/GenBank/DDBJ databases">
        <title>Bradyrhizobium diversity isolated from nodules of Muelleranthus trifoliolatus.</title>
        <authorList>
            <person name="Klepa M."/>
            <person name="Helene L."/>
            <person name="Hungria M."/>
        </authorList>
    </citation>
    <scope>NUCLEOTIDE SEQUENCE [LARGE SCALE GENOMIC DNA]</scope>
    <source>
        <strain evidence="10 11">WSM 1744</strain>
    </source>
</reference>
<evidence type="ECO:0000256" key="7">
    <source>
        <dbReference type="ARBA" id="ARBA00023139"/>
    </source>
</evidence>
<dbReference type="PANTHER" id="PTHR43649:SF33">
    <property type="entry name" value="POLYGALACTURONAN_RHAMNOGALACTURONAN-BINDING PROTEIN YTCQ"/>
    <property type="match status" value="1"/>
</dbReference>
<dbReference type="Proteomes" id="UP000528734">
    <property type="component" value="Unassembled WGS sequence"/>
</dbReference>
<dbReference type="Pfam" id="PF01547">
    <property type="entry name" value="SBP_bac_1"/>
    <property type="match status" value="1"/>
</dbReference>
<protein>
    <submittedName>
        <fullName evidence="10">Sugar ABC transporter substrate-binding protein</fullName>
    </submittedName>
</protein>
<dbReference type="CDD" id="cd13585">
    <property type="entry name" value="PBP2_TMBP_like"/>
    <property type="match status" value="1"/>
</dbReference>
<feature type="chain" id="PRO_5030569799" evidence="9">
    <location>
        <begin position="27"/>
        <end position="433"/>
    </location>
</feature>
<keyword evidence="11" id="KW-1185">Reference proteome</keyword>
<comment type="subcellular location">
    <subcellularLocation>
        <location evidence="1">Periplasm</location>
    </subcellularLocation>
</comment>
<dbReference type="AlphaFoldDB" id="A0A7Y4M5A7"/>
<keyword evidence="4 9" id="KW-0732">Signal</keyword>
<comment type="similarity">
    <text evidence="2">Belongs to the bacterial solute-binding protein 1 family.</text>
</comment>
<name>A0A7Y4M5A7_9BRAD</name>
<proteinExistence type="inferred from homology"/>
<accession>A0A7Y4M5A7</accession>
<dbReference type="EMBL" id="JAAVLW010000009">
    <property type="protein sequence ID" value="NOJ49905.1"/>
    <property type="molecule type" value="Genomic_DNA"/>
</dbReference>
<evidence type="ECO:0000313" key="10">
    <source>
        <dbReference type="EMBL" id="NOJ49905.1"/>
    </source>
</evidence>
<organism evidence="10 11">
    <name type="scientific">Bradyrhizobium archetypum</name>
    <dbReference type="NCBI Taxonomy" id="2721160"/>
    <lineage>
        <taxon>Bacteria</taxon>
        <taxon>Pseudomonadati</taxon>
        <taxon>Pseudomonadota</taxon>
        <taxon>Alphaproteobacteria</taxon>
        <taxon>Hyphomicrobiales</taxon>
        <taxon>Nitrobacteraceae</taxon>
        <taxon>Bradyrhizobium</taxon>
    </lineage>
</organism>
<evidence type="ECO:0000256" key="4">
    <source>
        <dbReference type="ARBA" id="ARBA00022729"/>
    </source>
</evidence>
<comment type="caution">
    <text evidence="10">The sequence shown here is derived from an EMBL/GenBank/DDBJ whole genome shotgun (WGS) entry which is preliminary data.</text>
</comment>
<keyword evidence="7" id="KW-0564">Palmitate</keyword>
<keyword evidence="3" id="KW-1003">Cell membrane</keyword>
<evidence type="ECO:0000256" key="2">
    <source>
        <dbReference type="ARBA" id="ARBA00008520"/>
    </source>
</evidence>
<gene>
    <name evidence="10" type="ORF">HCN50_27265</name>
</gene>
<evidence type="ECO:0000256" key="1">
    <source>
        <dbReference type="ARBA" id="ARBA00004418"/>
    </source>
</evidence>
<keyword evidence="5" id="KW-0574">Periplasm</keyword>
<dbReference type="Gene3D" id="3.40.190.10">
    <property type="entry name" value="Periplasmic binding protein-like II"/>
    <property type="match status" value="2"/>
</dbReference>
<evidence type="ECO:0000256" key="9">
    <source>
        <dbReference type="SAM" id="SignalP"/>
    </source>
</evidence>
<dbReference type="InterPro" id="IPR050490">
    <property type="entry name" value="Bact_solute-bd_prot1"/>
</dbReference>
<feature type="signal peptide" evidence="9">
    <location>
        <begin position="1"/>
        <end position="26"/>
    </location>
</feature>
<dbReference type="PANTHER" id="PTHR43649">
    <property type="entry name" value="ARABINOSE-BINDING PROTEIN-RELATED"/>
    <property type="match status" value="1"/>
</dbReference>
<dbReference type="InterPro" id="IPR006059">
    <property type="entry name" value="SBP"/>
</dbReference>
<evidence type="ECO:0000256" key="6">
    <source>
        <dbReference type="ARBA" id="ARBA00023136"/>
    </source>
</evidence>
<sequence>MNARMFAARAALPVVAAVAVGAQAHAADFDWKKFQGKTVTFLANNNPVGLALLTYKADFEKLTGMTLKVDGYQEQQMRQRLVTVMNARSDEVDVFMTLPSREGEQFAAAGWYADLSAMSKNEAAAEYDLAGLSQALLKAGTFNGKLTSMPMNIEGPILYYRTDILKKCGVEKPATIKDLEAAAQKIKACDSTITPFVSRGLKPAVAYTFSNMLHNIGGTYMANGKSNLCSPKGKQTLDTYSRLLREYGPPGVVNYSFQQISALYRGGRAAMSFESSNELRTVMDGGERLKDTGLAPFPAGEAGQVPTAIGWGIAVSAYSRQPEAAWYFVQWATSPEIQKRMALQGIAPPRPAVANDPEYRKWIDAEPVRKEWQAALDVLATKGSSEVGYPIVANPQSREFIGQAVQDLILKQKTVDQACAEADKALDALIAQK</sequence>